<reference evidence="1 2" key="1">
    <citation type="journal article" date="2011" name="J. Gen. Appl. Microbiol.">
        <title>Draft genome sequencing of the enigmatic yeast Saitoella complicata.</title>
        <authorList>
            <person name="Nishida H."/>
            <person name="Hamamoto M."/>
            <person name="Sugiyama J."/>
        </authorList>
    </citation>
    <scope>NUCLEOTIDE SEQUENCE [LARGE SCALE GENOMIC DNA]</scope>
    <source>
        <strain evidence="1 2">NRRL Y-17804</strain>
    </source>
</reference>
<dbReference type="AlphaFoldDB" id="A0A0E9NA36"/>
<accession>A0A0E9NA36</accession>
<keyword evidence="2" id="KW-1185">Reference proteome</keyword>
<reference evidence="1 2" key="2">
    <citation type="journal article" date="2014" name="J. Gen. Appl. Microbiol.">
        <title>The early diverging ascomycetous budding yeast Saitoella complicata has three histone deacetylases belonging to the Clr6, Hos2, and Rpd3 lineages.</title>
        <authorList>
            <person name="Nishida H."/>
            <person name="Matsumoto T."/>
            <person name="Kondo S."/>
            <person name="Hamamoto M."/>
            <person name="Yoshikawa H."/>
        </authorList>
    </citation>
    <scope>NUCLEOTIDE SEQUENCE [LARGE SCALE GENOMIC DNA]</scope>
    <source>
        <strain evidence="1 2">NRRL Y-17804</strain>
    </source>
</reference>
<evidence type="ECO:0000313" key="2">
    <source>
        <dbReference type="Proteomes" id="UP000033140"/>
    </source>
</evidence>
<organism evidence="1 2">
    <name type="scientific">Saitoella complicata (strain BCRC 22490 / CBS 7301 / JCM 7358 / NBRC 10748 / NRRL Y-17804)</name>
    <dbReference type="NCBI Taxonomy" id="698492"/>
    <lineage>
        <taxon>Eukaryota</taxon>
        <taxon>Fungi</taxon>
        <taxon>Dikarya</taxon>
        <taxon>Ascomycota</taxon>
        <taxon>Taphrinomycotina</taxon>
        <taxon>Taphrinomycotina incertae sedis</taxon>
        <taxon>Saitoella</taxon>
    </lineage>
</organism>
<reference evidence="1 2" key="3">
    <citation type="journal article" date="2015" name="Genome Announc.">
        <title>Draft Genome Sequence of the Archiascomycetous Yeast Saitoella complicata.</title>
        <authorList>
            <person name="Yamauchi K."/>
            <person name="Kondo S."/>
            <person name="Hamamoto M."/>
            <person name="Takahashi Y."/>
            <person name="Ogura Y."/>
            <person name="Hayashi T."/>
            <person name="Nishida H."/>
        </authorList>
    </citation>
    <scope>NUCLEOTIDE SEQUENCE [LARGE SCALE GENOMIC DNA]</scope>
    <source>
        <strain evidence="1 2">NRRL Y-17804</strain>
    </source>
</reference>
<proteinExistence type="predicted"/>
<sequence length="210" mass="23189">MRVLRSVISSNLCEDLNTNVEPATMTEGNGPSHCSHPLAPNFAVVCYHSRDAEAVARPYLLTSRMDQQLVCRLANPSTYRVLSIRPRLRIFPHMSRVSNHLDATLGPPHSLINRVLSHASCQLQIIDVVKHSKSCELKNELLQSITAGQTSLQPKPPSTAGRQLPSSTFQPSALIFKPQPHLPLRITDISSQIQYLLIPTGQLLPRTPAP</sequence>
<dbReference type="EMBL" id="BACD03000005">
    <property type="protein sequence ID" value="GAO46658.1"/>
    <property type="molecule type" value="Genomic_DNA"/>
</dbReference>
<gene>
    <name evidence="1" type="ORF">G7K_0884-t1</name>
</gene>
<name>A0A0E9NA36_SAICN</name>
<evidence type="ECO:0000313" key="1">
    <source>
        <dbReference type="EMBL" id="GAO46658.1"/>
    </source>
</evidence>
<protein>
    <submittedName>
        <fullName evidence="1">Uncharacterized protein</fullName>
    </submittedName>
</protein>
<comment type="caution">
    <text evidence="1">The sequence shown here is derived from an EMBL/GenBank/DDBJ whole genome shotgun (WGS) entry which is preliminary data.</text>
</comment>
<dbReference type="Proteomes" id="UP000033140">
    <property type="component" value="Unassembled WGS sequence"/>
</dbReference>